<proteinExistence type="predicted"/>
<dbReference type="RefSeq" id="WP_134195975.1">
    <property type="nucleotide sequence ID" value="NZ_JBHLUW010000062.1"/>
</dbReference>
<keyword evidence="2" id="KW-1185">Reference proteome</keyword>
<dbReference type="OrthoDB" id="9100138at2"/>
<evidence type="ECO:0000313" key="2">
    <source>
        <dbReference type="Proteomes" id="UP000295509"/>
    </source>
</evidence>
<name>A0A4R8LG74_9BURK</name>
<dbReference type="EMBL" id="SORE01000023">
    <property type="protein sequence ID" value="TDY42113.1"/>
    <property type="molecule type" value="Genomic_DNA"/>
</dbReference>
<dbReference type="Proteomes" id="UP000295509">
    <property type="component" value="Unassembled WGS sequence"/>
</dbReference>
<gene>
    <name evidence="1" type="ORF">BX592_123103</name>
</gene>
<accession>A0A4R8LG74</accession>
<comment type="caution">
    <text evidence="1">The sequence shown here is derived from an EMBL/GenBank/DDBJ whole genome shotgun (WGS) entry which is preliminary data.</text>
</comment>
<reference evidence="1 2" key="1">
    <citation type="submission" date="2019-03" db="EMBL/GenBank/DDBJ databases">
        <title>Genomic Encyclopedia of Type Strains, Phase III (KMG-III): the genomes of soil and plant-associated and newly described type strains.</title>
        <authorList>
            <person name="Whitman W."/>
        </authorList>
    </citation>
    <scope>NUCLEOTIDE SEQUENCE [LARGE SCALE GENOMIC DNA]</scope>
    <source>
        <strain evidence="1 2">LMG 29544</strain>
    </source>
</reference>
<organism evidence="1 2">
    <name type="scientific">Paraburkholderia rhizosphaerae</name>
    <dbReference type="NCBI Taxonomy" id="480658"/>
    <lineage>
        <taxon>Bacteria</taxon>
        <taxon>Pseudomonadati</taxon>
        <taxon>Pseudomonadota</taxon>
        <taxon>Betaproteobacteria</taxon>
        <taxon>Burkholderiales</taxon>
        <taxon>Burkholderiaceae</taxon>
        <taxon>Paraburkholderia</taxon>
    </lineage>
</organism>
<protein>
    <submittedName>
        <fullName evidence="1">Uncharacterized protein</fullName>
    </submittedName>
</protein>
<sequence length="135" mass="14459">MTDHSPTTTQIDAQHLTGVELAPDGSSFALHGVDQDGAGWSLDLPSASLQQLILTLPNLAVKAMRAQHNDDTLRIVYPACSTTVELASDARTFILTLWAEGGFHVSFGLSAEQCETVGDSPRVAESMMHRVARPS</sequence>
<dbReference type="AlphaFoldDB" id="A0A4R8LG74"/>
<evidence type="ECO:0000313" key="1">
    <source>
        <dbReference type="EMBL" id="TDY42113.1"/>
    </source>
</evidence>